<protein>
    <submittedName>
        <fullName evidence="2">Cyclic lactone autoinducer peptide</fullName>
    </submittedName>
</protein>
<proteinExistence type="predicted"/>
<feature type="chain" id="PRO_5046903570" evidence="1">
    <location>
        <begin position="23"/>
        <end position="40"/>
    </location>
</feature>
<dbReference type="EMBL" id="JAUSUQ010000011">
    <property type="protein sequence ID" value="MDQ0340092.1"/>
    <property type="molecule type" value="Genomic_DNA"/>
</dbReference>
<comment type="caution">
    <text evidence="2">The sequence shown here is derived from an EMBL/GenBank/DDBJ whole genome shotgun (WGS) entry which is preliminary data.</text>
</comment>
<organism evidence="2 3">
    <name type="scientific">Caldalkalibacillus uzonensis</name>
    <dbReference type="NCBI Taxonomy" id="353224"/>
    <lineage>
        <taxon>Bacteria</taxon>
        <taxon>Bacillati</taxon>
        <taxon>Bacillota</taxon>
        <taxon>Bacilli</taxon>
        <taxon>Bacillales</taxon>
        <taxon>Bacillaceae</taxon>
        <taxon>Caldalkalibacillus</taxon>
    </lineage>
</organism>
<name>A0ABU0CVE0_9BACI</name>
<gene>
    <name evidence="2" type="ORF">J2S00_002887</name>
</gene>
<evidence type="ECO:0000313" key="3">
    <source>
        <dbReference type="Proteomes" id="UP001232445"/>
    </source>
</evidence>
<feature type="signal peptide" evidence="1">
    <location>
        <begin position="1"/>
        <end position="22"/>
    </location>
</feature>
<evidence type="ECO:0000256" key="1">
    <source>
        <dbReference type="SAM" id="SignalP"/>
    </source>
</evidence>
<dbReference type="NCBIfam" id="TIGR04223">
    <property type="entry name" value="quorum_AgrD"/>
    <property type="match status" value="1"/>
</dbReference>
<keyword evidence="1" id="KW-0732">Signal</keyword>
<keyword evidence="3" id="KW-1185">Reference proteome</keyword>
<reference evidence="2 3" key="1">
    <citation type="submission" date="2023-07" db="EMBL/GenBank/DDBJ databases">
        <title>Genomic Encyclopedia of Type Strains, Phase IV (KMG-IV): sequencing the most valuable type-strain genomes for metagenomic binning, comparative biology and taxonomic classification.</title>
        <authorList>
            <person name="Goeker M."/>
        </authorList>
    </citation>
    <scope>NUCLEOTIDE SEQUENCE [LARGE SCALE GENOMIC DNA]</scope>
    <source>
        <strain evidence="2 3">DSM 17740</strain>
    </source>
</reference>
<evidence type="ECO:0000313" key="2">
    <source>
        <dbReference type="EMBL" id="MDQ0340092.1"/>
    </source>
</evidence>
<dbReference type="RefSeq" id="WP_307341092.1">
    <property type="nucleotide sequence ID" value="NZ_JAUSUQ010000011.1"/>
</dbReference>
<sequence>MKKTAKCISKMTLALSKVFVNASSPFTHAPKIPESLKKTK</sequence>
<dbReference type="Proteomes" id="UP001232445">
    <property type="component" value="Unassembled WGS sequence"/>
</dbReference>
<accession>A0ABU0CVE0</accession>
<dbReference type="InterPro" id="IPR009229">
    <property type="entry name" value="AgrD"/>
</dbReference>